<keyword evidence="3" id="KW-0328">Glycosyltransferase</keyword>
<sequence>MPDSQAPPDLPKPAGRAGPAGRRGRLSLALLLLVVALGFRLVGIDHGLPHFGEPDTYLVNQADSMIEGGITNRERAGWKYPHLVGTILALVPPEPIERLAPGATLQEHQELATRLRKRGRVVVAVMSSLAAPATYLIAARFLGARFAFLAGLLVASSLLHICFSVQARPHGPVSAMATIALLCAIRWREKPSFGRAAVLGLGVAGSLCTLHSGAAALAPAGAALLGLLRTGAPRAKVLLGTLLALTIIAVSAGWFYIRAENGYGLNPNRTAGAIAKRGGGLGDAELDKIAQTGRSLTEVYKDKKVIVFSGHVVPLSFFNGYGFVVAAETLATYDPIILFFVAIGVLGILAMALRRRAARGERSTEKNCVKNAASAAWITAAYGVPTLLVYGIYQASTDRFYLALVPVTCILAAYGMSWLWARRIPRVLTGFVLATSVFGMVLGAAAAARLRVLPDTYELAAEAIEQLSGDQDRLVYMAEVIGIPLMTKRELFQKDAMWSRGPWDTYQWHIAYENPYMLIGETSRSSREHAAPYGEAADRLGKRIMPAHAATRLKLYHSEDRAATAAEALSEVDPDIVLVGTSMAPGKGPLGPTAIRDAWKEAVRADGRWKLNRTIHNSRRADDYPLGYKLGFVDVLTNYARGPEIEVWTRIDS</sequence>
<evidence type="ECO:0000256" key="2">
    <source>
        <dbReference type="ARBA" id="ARBA00022475"/>
    </source>
</evidence>
<dbReference type="GO" id="GO:0010041">
    <property type="term" value="P:response to iron(III) ion"/>
    <property type="evidence" value="ECO:0007669"/>
    <property type="project" value="TreeGrafter"/>
</dbReference>
<feature type="compositionally biased region" description="Low complexity" evidence="8">
    <location>
        <begin position="12"/>
        <end position="21"/>
    </location>
</feature>
<feature type="transmembrane region" description="Helical" evidence="9">
    <location>
        <begin position="427"/>
        <end position="448"/>
    </location>
</feature>
<evidence type="ECO:0000256" key="4">
    <source>
        <dbReference type="ARBA" id="ARBA00022679"/>
    </source>
</evidence>
<feature type="transmembrane region" description="Helical" evidence="9">
    <location>
        <begin position="26"/>
        <end position="43"/>
    </location>
</feature>
<comment type="subcellular location">
    <subcellularLocation>
        <location evidence="1">Cell membrane</location>
        <topology evidence="1">Multi-pass membrane protein</topology>
    </subcellularLocation>
</comment>
<feature type="transmembrane region" description="Helical" evidence="9">
    <location>
        <begin position="199"/>
        <end position="225"/>
    </location>
</feature>
<gene>
    <name evidence="10" type="ORF">Poly30_34970</name>
</gene>
<reference evidence="10 11" key="1">
    <citation type="submission" date="2019-02" db="EMBL/GenBank/DDBJ databases">
        <title>Deep-cultivation of Planctomycetes and their phenomic and genomic characterization uncovers novel biology.</title>
        <authorList>
            <person name="Wiegand S."/>
            <person name="Jogler M."/>
            <person name="Boedeker C."/>
            <person name="Pinto D."/>
            <person name="Vollmers J."/>
            <person name="Rivas-Marin E."/>
            <person name="Kohn T."/>
            <person name="Peeters S.H."/>
            <person name="Heuer A."/>
            <person name="Rast P."/>
            <person name="Oberbeckmann S."/>
            <person name="Bunk B."/>
            <person name="Jeske O."/>
            <person name="Meyerdierks A."/>
            <person name="Storesund J.E."/>
            <person name="Kallscheuer N."/>
            <person name="Luecker S."/>
            <person name="Lage O.M."/>
            <person name="Pohl T."/>
            <person name="Merkel B.J."/>
            <person name="Hornburger P."/>
            <person name="Mueller R.-W."/>
            <person name="Bruemmer F."/>
            <person name="Labrenz M."/>
            <person name="Spormann A.M."/>
            <person name="Op den Camp H."/>
            <person name="Overmann J."/>
            <person name="Amann R."/>
            <person name="Jetten M.S.M."/>
            <person name="Mascher T."/>
            <person name="Medema M.H."/>
            <person name="Devos D.P."/>
            <person name="Kaster A.-K."/>
            <person name="Ovreas L."/>
            <person name="Rohde M."/>
            <person name="Galperin M.Y."/>
            <person name="Jogler C."/>
        </authorList>
    </citation>
    <scope>NUCLEOTIDE SEQUENCE [LARGE SCALE GENOMIC DNA]</scope>
    <source>
        <strain evidence="10 11">Poly30</strain>
    </source>
</reference>
<dbReference type="GO" id="GO:0005886">
    <property type="term" value="C:plasma membrane"/>
    <property type="evidence" value="ECO:0007669"/>
    <property type="project" value="UniProtKB-SubCell"/>
</dbReference>
<feature type="transmembrane region" description="Helical" evidence="9">
    <location>
        <begin position="374"/>
        <end position="393"/>
    </location>
</feature>
<keyword evidence="5 9" id="KW-0812">Transmembrane</keyword>
<feature type="transmembrane region" description="Helical" evidence="9">
    <location>
        <begin position="399"/>
        <end position="420"/>
    </location>
</feature>
<dbReference type="InterPro" id="IPR050297">
    <property type="entry name" value="LipidA_mod_glycosyltrf_83"/>
</dbReference>
<dbReference type="GO" id="GO:0016763">
    <property type="term" value="F:pentosyltransferase activity"/>
    <property type="evidence" value="ECO:0007669"/>
    <property type="project" value="TreeGrafter"/>
</dbReference>
<organism evidence="10 11">
    <name type="scientific">Saltatorellus ferox</name>
    <dbReference type="NCBI Taxonomy" id="2528018"/>
    <lineage>
        <taxon>Bacteria</taxon>
        <taxon>Pseudomonadati</taxon>
        <taxon>Planctomycetota</taxon>
        <taxon>Planctomycetia</taxon>
        <taxon>Planctomycetia incertae sedis</taxon>
        <taxon>Saltatorellus</taxon>
    </lineage>
</organism>
<dbReference type="EMBL" id="CP036434">
    <property type="protein sequence ID" value="QDV07961.1"/>
    <property type="molecule type" value="Genomic_DNA"/>
</dbReference>
<dbReference type="GO" id="GO:0009103">
    <property type="term" value="P:lipopolysaccharide biosynthetic process"/>
    <property type="evidence" value="ECO:0007669"/>
    <property type="project" value="UniProtKB-ARBA"/>
</dbReference>
<accession>A0A518EV66</accession>
<evidence type="ECO:0000256" key="7">
    <source>
        <dbReference type="ARBA" id="ARBA00023136"/>
    </source>
</evidence>
<dbReference type="AlphaFoldDB" id="A0A518EV66"/>
<evidence type="ECO:0000256" key="9">
    <source>
        <dbReference type="SAM" id="Phobius"/>
    </source>
</evidence>
<keyword evidence="2" id="KW-1003">Cell membrane</keyword>
<protein>
    <submittedName>
        <fullName evidence="10">Uncharacterized protein</fullName>
    </submittedName>
</protein>
<dbReference type="RefSeq" id="WP_419190297.1">
    <property type="nucleotide sequence ID" value="NZ_CP036434.1"/>
</dbReference>
<proteinExistence type="predicted"/>
<feature type="region of interest" description="Disordered" evidence="8">
    <location>
        <begin position="1"/>
        <end position="21"/>
    </location>
</feature>
<evidence type="ECO:0000256" key="8">
    <source>
        <dbReference type="SAM" id="MobiDB-lite"/>
    </source>
</evidence>
<keyword evidence="6 9" id="KW-1133">Transmembrane helix</keyword>
<evidence type="ECO:0000313" key="11">
    <source>
        <dbReference type="Proteomes" id="UP000320390"/>
    </source>
</evidence>
<evidence type="ECO:0000256" key="5">
    <source>
        <dbReference type="ARBA" id="ARBA00022692"/>
    </source>
</evidence>
<feature type="transmembrane region" description="Helical" evidence="9">
    <location>
        <begin position="336"/>
        <end position="353"/>
    </location>
</feature>
<feature type="transmembrane region" description="Helical" evidence="9">
    <location>
        <begin position="144"/>
        <end position="163"/>
    </location>
</feature>
<dbReference type="PANTHER" id="PTHR33908">
    <property type="entry name" value="MANNOSYLTRANSFERASE YKCB-RELATED"/>
    <property type="match status" value="1"/>
</dbReference>
<keyword evidence="11" id="KW-1185">Reference proteome</keyword>
<feature type="transmembrane region" description="Helical" evidence="9">
    <location>
        <begin position="237"/>
        <end position="257"/>
    </location>
</feature>
<evidence type="ECO:0000256" key="1">
    <source>
        <dbReference type="ARBA" id="ARBA00004651"/>
    </source>
</evidence>
<evidence type="ECO:0000313" key="10">
    <source>
        <dbReference type="EMBL" id="QDV07961.1"/>
    </source>
</evidence>
<feature type="transmembrane region" description="Helical" evidence="9">
    <location>
        <begin position="121"/>
        <end position="138"/>
    </location>
</feature>
<keyword evidence="4" id="KW-0808">Transferase</keyword>
<evidence type="ECO:0000256" key="3">
    <source>
        <dbReference type="ARBA" id="ARBA00022676"/>
    </source>
</evidence>
<name>A0A518EV66_9BACT</name>
<dbReference type="Proteomes" id="UP000320390">
    <property type="component" value="Chromosome"/>
</dbReference>
<evidence type="ECO:0000256" key="6">
    <source>
        <dbReference type="ARBA" id="ARBA00022989"/>
    </source>
</evidence>
<dbReference type="PANTHER" id="PTHR33908:SF3">
    <property type="entry name" value="UNDECAPRENYL PHOSPHATE-ALPHA-4-AMINO-4-DEOXY-L-ARABINOSE ARABINOSYL TRANSFERASE"/>
    <property type="match status" value="1"/>
</dbReference>
<keyword evidence="7 9" id="KW-0472">Membrane</keyword>